<dbReference type="InterPro" id="IPR005999">
    <property type="entry name" value="Glycerol_kin"/>
</dbReference>
<evidence type="ECO:0000256" key="8">
    <source>
        <dbReference type="ARBA" id="ARBA00052101"/>
    </source>
</evidence>
<feature type="binding site" evidence="9">
    <location>
        <position position="313"/>
    </location>
    <ligand>
        <name>ATP</name>
        <dbReference type="ChEBI" id="CHEBI:30616"/>
    </ligand>
</feature>
<protein>
    <recommendedName>
        <fullName evidence="9">Glycerol kinase</fullName>
        <ecNumber evidence="9">2.7.1.30</ecNumber>
    </recommendedName>
    <alternativeName>
        <fullName evidence="9">ATP:glycerol 3-phosphotransferase</fullName>
    </alternativeName>
    <alternativeName>
        <fullName evidence="9">Glycerokinase</fullName>
        <shortName evidence="9">GK</shortName>
    </alternativeName>
</protein>
<comment type="activity regulation">
    <text evidence="9">Inhibited by fructose 1,6-bisphosphate (FBP).</text>
</comment>
<dbReference type="AlphaFoldDB" id="A0A8J3F4G0"/>
<dbReference type="EMBL" id="BMDI01000003">
    <property type="protein sequence ID" value="GGI21087.1"/>
    <property type="molecule type" value="Genomic_DNA"/>
</dbReference>
<keyword evidence="14" id="KW-1185">Reference proteome</keyword>
<feature type="binding site" evidence="9">
    <location>
        <position position="13"/>
    </location>
    <ligand>
        <name>ATP</name>
        <dbReference type="ChEBI" id="CHEBI:30616"/>
    </ligand>
</feature>
<feature type="binding site" evidence="9">
    <location>
        <position position="263"/>
    </location>
    <ligand>
        <name>ADP</name>
        <dbReference type="ChEBI" id="CHEBI:456216"/>
    </ligand>
</feature>
<feature type="binding site" evidence="9">
    <location>
        <position position="82"/>
    </location>
    <ligand>
        <name>sn-glycerol 3-phosphate</name>
        <dbReference type="ChEBI" id="CHEBI:57597"/>
    </ligand>
</feature>
<feature type="binding site" evidence="9">
    <location>
        <position position="83"/>
    </location>
    <ligand>
        <name>sn-glycerol 3-phosphate</name>
        <dbReference type="ChEBI" id="CHEBI:57597"/>
    </ligand>
</feature>
<evidence type="ECO:0000259" key="11">
    <source>
        <dbReference type="Pfam" id="PF00370"/>
    </source>
</evidence>
<dbReference type="GO" id="GO:0005524">
    <property type="term" value="F:ATP binding"/>
    <property type="evidence" value="ECO:0007669"/>
    <property type="project" value="UniProtKB-UniRule"/>
</dbReference>
<organism evidence="13 14">
    <name type="scientific">Oxalicibacterium faecigallinarum</name>
    <dbReference type="NCBI Taxonomy" id="573741"/>
    <lineage>
        <taxon>Bacteria</taxon>
        <taxon>Pseudomonadati</taxon>
        <taxon>Pseudomonadota</taxon>
        <taxon>Betaproteobacteria</taxon>
        <taxon>Burkholderiales</taxon>
        <taxon>Oxalobacteraceae</taxon>
        <taxon>Oxalicibacterium</taxon>
    </lineage>
</organism>
<comment type="caution">
    <text evidence="13">The sequence shown here is derived from an EMBL/GenBank/DDBJ whole genome shotgun (WGS) entry which is preliminary data.</text>
</comment>
<feature type="binding site" evidence="9">
    <location>
        <position position="82"/>
    </location>
    <ligand>
        <name>glycerol</name>
        <dbReference type="ChEBI" id="CHEBI:17754"/>
    </ligand>
</feature>
<evidence type="ECO:0000256" key="7">
    <source>
        <dbReference type="ARBA" id="ARBA00022840"/>
    </source>
</evidence>
<evidence type="ECO:0000256" key="4">
    <source>
        <dbReference type="ARBA" id="ARBA00022741"/>
    </source>
</evidence>
<dbReference type="UniPathway" id="UPA00618">
    <property type="reaction ID" value="UER00672"/>
</dbReference>
<dbReference type="PANTHER" id="PTHR10196:SF69">
    <property type="entry name" value="GLYCEROL KINASE"/>
    <property type="match status" value="1"/>
</dbReference>
<evidence type="ECO:0000256" key="6">
    <source>
        <dbReference type="ARBA" id="ARBA00022798"/>
    </source>
</evidence>
<evidence type="ECO:0000256" key="9">
    <source>
        <dbReference type="HAMAP-Rule" id="MF_00186"/>
    </source>
</evidence>
<accession>A0A8J3F4G0</accession>
<dbReference type="InterPro" id="IPR043129">
    <property type="entry name" value="ATPase_NBD"/>
</dbReference>
<dbReference type="Gene3D" id="3.30.420.40">
    <property type="match status" value="2"/>
</dbReference>
<dbReference type="EC" id="2.7.1.30" evidence="9"/>
<feature type="binding site" evidence="9">
    <location>
        <position position="241"/>
    </location>
    <ligand>
        <name>glycerol</name>
        <dbReference type="ChEBI" id="CHEBI:17754"/>
    </ligand>
</feature>
<evidence type="ECO:0000256" key="3">
    <source>
        <dbReference type="ARBA" id="ARBA00022679"/>
    </source>
</evidence>
<dbReference type="RefSeq" id="WP_188381944.1">
    <property type="nucleotide sequence ID" value="NZ_BMDI01000003.1"/>
</dbReference>
<dbReference type="FunFam" id="3.30.420.40:FF:000007">
    <property type="entry name" value="Glycerol kinase"/>
    <property type="match status" value="1"/>
</dbReference>
<dbReference type="PIRSF" id="PIRSF000538">
    <property type="entry name" value="GlpK"/>
    <property type="match status" value="1"/>
</dbReference>
<keyword evidence="7 9" id="KW-0067">ATP-binding</keyword>
<dbReference type="PROSITE" id="PS00933">
    <property type="entry name" value="FGGY_KINASES_1"/>
    <property type="match status" value="1"/>
</dbReference>
<dbReference type="Proteomes" id="UP000642180">
    <property type="component" value="Unassembled WGS sequence"/>
</dbReference>
<feature type="domain" description="Carbohydrate kinase FGGY N-terminal" evidence="11">
    <location>
        <begin position="4"/>
        <end position="248"/>
    </location>
</feature>
<dbReference type="InterPro" id="IPR018483">
    <property type="entry name" value="Carb_kinase_FGGY_CS"/>
</dbReference>
<feature type="binding site" evidence="9">
    <location>
        <position position="309"/>
    </location>
    <ligand>
        <name>ATP</name>
        <dbReference type="ChEBI" id="CHEBI:30616"/>
    </ligand>
</feature>
<dbReference type="Pfam" id="PF00370">
    <property type="entry name" value="FGGY_N"/>
    <property type="match status" value="1"/>
</dbReference>
<feature type="binding site" evidence="9">
    <location>
        <position position="12"/>
    </location>
    <ligand>
        <name>sn-glycerol 3-phosphate</name>
        <dbReference type="ChEBI" id="CHEBI:57597"/>
    </ligand>
</feature>
<feature type="binding site" evidence="9">
    <location>
        <position position="83"/>
    </location>
    <ligand>
        <name>glycerol</name>
        <dbReference type="ChEBI" id="CHEBI:17754"/>
    </ligand>
</feature>
<dbReference type="Pfam" id="PF02782">
    <property type="entry name" value="FGGY_C"/>
    <property type="match status" value="1"/>
</dbReference>
<evidence type="ECO:0000259" key="12">
    <source>
        <dbReference type="Pfam" id="PF02782"/>
    </source>
</evidence>
<feature type="binding site" evidence="9">
    <location>
        <position position="414"/>
    </location>
    <ligand>
        <name>ADP</name>
        <dbReference type="ChEBI" id="CHEBI:456216"/>
    </ligand>
</feature>
<feature type="binding site" evidence="9">
    <location>
        <position position="241"/>
    </location>
    <ligand>
        <name>sn-glycerol 3-phosphate</name>
        <dbReference type="ChEBI" id="CHEBI:57597"/>
    </ligand>
</feature>
<dbReference type="PANTHER" id="PTHR10196">
    <property type="entry name" value="SUGAR KINASE"/>
    <property type="match status" value="1"/>
</dbReference>
<feature type="domain" description="Carbohydrate kinase FGGY C-terminal" evidence="12">
    <location>
        <begin position="258"/>
        <end position="448"/>
    </location>
</feature>
<comment type="catalytic activity">
    <reaction evidence="8 9">
        <text>glycerol + ATP = sn-glycerol 3-phosphate + ADP + H(+)</text>
        <dbReference type="Rhea" id="RHEA:21644"/>
        <dbReference type="ChEBI" id="CHEBI:15378"/>
        <dbReference type="ChEBI" id="CHEBI:17754"/>
        <dbReference type="ChEBI" id="CHEBI:30616"/>
        <dbReference type="ChEBI" id="CHEBI:57597"/>
        <dbReference type="ChEBI" id="CHEBI:456216"/>
        <dbReference type="EC" id="2.7.1.30"/>
    </reaction>
</comment>
<feature type="binding site" evidence="9">
    <location>
        <position position="12"/>
    </location>
    <ligand>
        <name>ATP</name>
        <dbReference type="ChEBI" id="CHEBI:30616"/>
    </ligand>
</feature>
<feature type="binding site" evidence="9">
    <location>
        <position position="134"/>
    </location>
    <ligand>
        <name>glycerol</name>
        <dbReference type="ChEBI" id="CHEBI:17754"/>
    </ligand>
</feature>
<sequence length="500" mass="54674">MSQYVLALDQGTTSSRAILFDRAGRPYDVAQQDFPQLFPHPGWVEHDAIAIWESQLAVARQVMRNANVSAQDIAAIGIANQRETTVLWDRKTGEPIANAIVWQDRRTASICESLRDAGLGTLFQQKTGLVLDAYFSGTKLKWLLDHVPNTRARAERGELAFGTIDSWLIYKLCGRHLTDVSNASRTLLFNIHTLQWDDELLSALTIPRSLLPEVTPSSGIVAHCNAEWFGRTLPIAGLAGDQQAATFGQACFQPGMAKNTYGTGCFMLLNTGNSPITSHNQLLTTVGWQCTSNTAAVDYMLEGSVFMAGAIVQWLRDELGLIQQSADIEALASSTSDSNGVWFVPAFNGLGAPYWDPYARGTLLGMTRGTSKAHIARAALESIAYQSADLMTAMQKDASVPLLALRVDGGASRNNLLMQFQADILGSPVIRPVVTETTALGAAYLAGLGVGFWQDADEIAGFWQVDRCFEPRMSVDERSSRLSIWHRAVERSRGWDSPSE</sequence>
<feature type="binding site" evidence="9">
    <location>
        <position position="309"/>
    </location>
    <ligand>
        <name>ADP</name>
        <dbReference type="ChEBI" id="CHEBI:456216"/>
    </ligand>
</feature>
<comment type="function">
    <text evidence="9">Key enzyme in the regulation of glycerol uptake and metabolism. Catalyzes the phosphorylation of glycerol to yield sn-glycerol 3-phosphate.</text>
</comment>
<dbReference type="NCBIfam" id="NF000756">
    <property type="entry name" value="PRK00047.1"/>
    <property type="match status" value="1"/>
</dbReference>
<dbReference type="InterPro" id="IPR000577">
    <property type="entry name" value="Carb_kinase_FGGY"/>
</dbReference>
<evidence type="ECO:0000313" key="14">
    <source>
        <dbReference type="Proteomes" id="UP000642180"/>
    </source>
</evidence>
<gene>
    <name evidence="9 13" type="primary">glpK</name>
    <name evidence="13" type="ORF">GCM10008066_27310</name>
</gene>
<feature type="binding site" evidence="9">
    <location>
        <position position="134"/>
    </location>
    <ligand>
        <name>sn-glycerol 3-phosphate</name>
        <dbReference type="ChEBI" id="CHEBI:57597"/>
    </ligand>
</feature>
<dbReference type="NCBIfam" id="TIGR01311">
    <property type="entry name" value="glycerol_kin"/>
    <property type="match status" value="1"/>
</dbReference>
<comment type="pathway">
    <text evidence="1 9">Polyol metabolism; glycerol degradation via glycerol kinase pathway; sn-glycerol 3-phosphate from glycerol: step 1/1.</text>
</comment>
<dbReference type="CDD" id="cd07786">
    <property type="entry name" value="FGGY_EcGK_like"/>
    <property type="match status" value="1"/>
</dbReference>
<feature type="binding site" evidence="9">
    <location>
        <position position="16"/>
    </location>
    <ligand>
        <name>ADP</name>
        <dbReference type="ChEBI" id="CHEBI:456216"/>
    </ligand>
</feature>
<feature type="binding site" evidence="9">
    <location>
        <position position="410"/>
    </location>
    <ligand>
        <name>ADP</name>
        <dbReference type="ChEBI" id="CHEBI:456216"/>
    </ligand>
</feature>
<dbReference type="InterPro" id="IPR018484">
    <property type="entry name" value="FGGY_N"/>
</dbReference>
<dbReference type="FunFam" id="3.30.420.40:FF:000008">
    <property type="entry name" value="Glycerol kinase"/>
    <property type="match status" value="1"/>
</dbReference>
<evidence type="ECO:0000256" key="2">
    <source>
        <dbReference type="ARBA" id="ARBA00009156"/>
    </source>
</evidence>
<reference evidence="14" key="1">
    <citation type="journal article" date="2019" name="Int. J. Syst. Evol. Microbiol.">
        <title>The Global Catalogue of Microorganisms (GCM) 10K type strain sequencing project: providing services to taxonomists for standard genome sequencing and annotation.</title>
        <authorList>
            <consortium name="The Broad Institute Genomics Platform"/>
            <consortium name="The Broad Institute Genome Sequencing Center for Infectious Disease"/>
            <person name="Wu L."/>
            <person name="Ma J."/>
        </authorList>
    </citation>
    <scope>NUCLEOTIDE SEQUENCE [LARGE SCALE GENOMIC DNA]</scope>
    <source>
        <strain evidence="14">CCM 2767</strain>
    </source>
</reference>
<keyword evidence="3 9" id="KW-0808">Transferase</keyword>
<keyword evidence="4 9" id="KW-0547">Nucleotide-binding</keyword>
<feature type="binding site" evidence="9">
    <location>
        <position position="242"/>
    </location>
    <ligand>
        <name>glycerol</name>
        <dbReference type="ChEBI" id="CHEBI:17754"/>
    </ligand>
</feature>
<dbReference type="PROSITE" id="PS00445">
    <property type="entry name" value="FGGY_KINASES_2"/>
    <property type="match status" value="1"/>
</dbReference>
<evidence type="ECO:0000256" key="5">
    <source>
        <dbReference type="ARBA" id="ARBA00022777"/>
    </source>
</evidence>
<evidence type="ECO:0000256" key="10">
    <source>
        <dbReference type="RuleBase" id="RU003733"/>
    </source>
</evidence>
<comment type="similarity">
    <text evidence="2 9 10">Belongs to the FGGY kinase family.</text>
</comment>
<feature type="binding site" evidence="9">
    <location>
        <position position="12"/>
    </location>
    <ligand>
        <name>ADP</name>
        <dbReference type="ChEBI" id="CHEBI:456216"/>
    </ligand>
</feature>
<dbReference type="InterPro" id="IPR018485">
    <property type="entry name" value="FGGY_C"/>
</dbReference>
<dbReference type="SUPFAM" id="SSF53067">
    <property type="entry name" value="Actin-like ATPase domain"/>
    <property type="match status" value="2"/>
</dbReference>
<proteinExistence type="inferred from homology"/>
<keyword evidence="5 9" id="KW-0418">Kinase</keyword>
<evidence type="ECO:0000313" key="13">
    <source>
        <dbReference type="EMBL" id="GGI21087.1"/>
    </source>
</evidence>
<evidence type="ECO:0000256" key="1">
    <source>
        <dbReference type="ARBA" id="ARBA00005190"/>
    </source>
</evidence>
<feature type="binding site" evidence="9">
    <location>
        <position position="14"/>
    </location>
    <ligand>
        <name>ATP</name>
        <dbReference type="ChEBI" id="CHEBI:30616"/>
    </ligand>
</feature>
<dbReference type="HAMAP" id="MF_00186">
    <property type="entry name" value="Glycerol_kin"/>
    <property type="match status" value="1"/>
</dbReference>
<feature type="binding site" evidence="9">
    <location>
        <position position="263"/>
    </location>
    <ligand>
        <name>ATP</name>
        <dbReference type="ChEBI" id="CHEBI:30616"/>
    </ligand>
</feature>
<dbReference type="GO" id="GO:0006072">
    <property type="term" value="P:glycerol-3-phosphate metabolic process"/>
    <property type="evidence" value="ECO:0007669"/>
    <property type="project" value="InterPro"/>
</dbReference>
<dbReference type="GO" id="GO:0005829">
    <property type="term" value="C:cytosol"/>
    <property type="evidence" value="ECO:0007669"/>
    <property type="project" value="UniProtKB-ARBA"/>
</dbReference>
<dbReference type="GO" id="GO:0004370">
    <property type="term" value="F:glycerol kinase activity"/>
    <property type="evidence" value="ECO:0007669"/>
    <property type="project" value="UniProtKB-UniRule"/>
</dbReference>
<keyword evidence="6 9" id="KW-0319">Glycerol metabolism</keyword>
<dbReference type="GO" id="GO:0019563">
    <property type="term" value="P:glycerol catabolic process"/>
    <property type="evidence" value="ECO:0007669"/>
    <property type="project" value="UniProtKB-UniRule"/>
</dbReference>
<feature type="binding site" evidence="9">
    <location>
        <position position="410"/>
    </location>
    <ligand>
        <name>ATP</name>
        <dbReference type="ChEBI" id="CHEBI:30616"/>
    </ligand>
</feature>
<name>A0A8J3F4G0_9BURK</name>